<feature type="transmembrane region" description="Helical" evidence="1">
    <location>
        <begin position="37"/>
        <end position="59"/>
    </location>
</feature>
<keyword evidence="4" id="KW-1185">Reference proteome</keyword>
<name>A0ABW0MJG1_9BURK</name>
<proteinExistence type="predicted"/>
<dbReference type="Proteomes" id="UP001596101">
    <property type="component" value="Unassembled WGS sequence"/>
</dbReference>
<sequence>MPNWPALVLAPSVALANTAIAYALVSPSCAQQDVTTLHLVTIASLLACALFTFGAYLNWQGARVLAGPQEAPDQTRRRFLSQVATLCGLLSTLVVLAEWLPVFMVSPCLA</sequence>
<keyword evidence="1" id="KW-0472">Membrane</keyword>
<keyword evidence="2" id="KW-0732">Signal</keyword>
<gene>
    <name evidence="3" type="ORF">ACFPQ5_02450</name>
</gene>
<feature type="signal peptide" evidence="2">
    <location>
        <begin position="1"/>
        <end position="21"/>
    </location>
</feature>
<evidence type="ECO:0000256" key="2">
    <source>
        <dbReference type="SAM" id="SignalP"/>
    </source>
</evidence>
<feature type="chain" id="PRO_5045810386" description="Integral membrane protein" evidence="2">
    <location>
        <begin position="22"/>
        <end position="110"/>
    </location>
</feature>
<protein>
    <recommendedName>
        <fullName evidence="5">Integral membrane protein</fullName>
    </recommendedName>
</protein>
<keyword evidence="1" id="KW-1133">Transmembrane helix</keyword>
<evidence type="ECO:0000256" key="1">
    <source>
        <dbReference type="SAM" id="Phobius"/>
    </source>
</evidence>
<keyword evidence="1" id="KW-0812">Transmembrane</keyword>
<dbReference type="RefSeq" id="WP_379751555.1">
    <property type="nucleotide sequence ID" value="NZ_JBHSMR010000001.1"/>
</dbReference>
<accession>A0ABW0MJG1</accession>
<organism evidence="3 4">
    <name type="scientific">Massilia suwonensis</name>
    <dbReference type="NCBI Taxonomy" id="648895"/>
    <lineage>
        <taxon>Bacteria</taxon>
        <taxon>Pseudomonadati</taxon>
        <taxon>Pseudomonadota</taxon>
        <taxon>Betaproteobacteria</taxon>
        <taxon>Burkholderiales</taxon>
        <taxon>Oxalobacteraceae</taxon>
        <taxon>Telluria group</taxon>
        <taxon>Massilia</taxon>
    </lineage>
</organism>
<evidence type="ECO:0000313" key="4">
    <source>
        <dbReference type="Proteomes" id="UP001596101"/>
    </source>
</evidence>
<dbReference type="EMBL" id="JBHSMR010000001">
    <property type="protein sequence ID" value="MFC5477036.1"/>
    <property type="molecule type" value="Genomic_DNA"/>
</dbReference>
<feature type="transmembrane region" description="Helical" evidence="1">
    <location>
        <begin position="79"/>
        <end position="100"/>
    </location>
</feature>
<evidence type="ECO:0000313" key="3">
    <source>
        <dbReference type="EMBL" id="MFC5477036.1"/>
    </source>
</evidence>
<evidence type="ECO:0008006" key="5">
    <source>
        <dbReference type="Google" id="ProtNLM"/>
    </source>
</evidence>
<comment type="caution">
    <text evidence="3">The sequence shown here is derived from an EMBL/GenBank/DDBJ whole genome shotgun (WGS) entry which is preliminary data.</text>
</comment>
<reference evidence="4" key="1">
    <citation type="journal article" date="2019" name="Int. J. Syst. Evol. Microbiol.">
        <title>The Global Catalogue of Microorganisms (GCM) 10K type strain sequencing project: providing services to taxonomists for standard genome sequencing and annotation.</title>
        <authorList>
            <consortium name="The Broad Institute Genomics Platform"/>
            <consortium name="The Broad Institute Genome Sequencing Center for Infectious Disease"/>
            <person name="Wu L."/>
            <person name="Ma J."/>
        </authorList>
    </citation>
    <scope>NUCLEOTIDE SEQUENCE [LARGE SCALE GENOMIC DNA]</scope>
    <source>
        <strain evidence="4">CCUG 43111</strain>
    </source>
</reference>